<protein>
    <recommendedName>
        <fullName evidence="3">Transketolase C-terminal domain-containing protein</fullName>
    </recommendedName>
</protein>
<dbReference type="Pfam" id="PF02780">
    <property type="entry name" value="Transketolase_C"/>
    <property type="match status" value="1"/>
</dbReference>
<name>A0AAE0GNR3_9CHLO</name>
<organism evidence="4 5">
    <name type="scientific">Cymbomonas tetramitiformis</name>
    <dbReference type="NCBI Taxonomy" id="36881"/>
    <lineage>
        <taxon>Eukaryota</taxon>
        <taxon>Viridiplantae</taxon>
        <taxon>Chlorophyta</taxon>
        <taxon>Pyramimonadophyceae</taxon>
        <taxon>Pyramimonadales</taxon>
        <taxon>Pyramimonadaceae</taxon>
        <taxon>Cymbomonas</taxon>
    </lineage>
</organism>
<evidence type="ECO:0000313" key="5">
    <source>
        <dbReference type="Proteomes" id="UP001190700"/>
    </source>
</evidence>
<dbReference type="SUPFAM" id="SSF52518">
    <property type="entry name" value="Thiamin diphosphate-binding fold (THDP-binding)"/>
    <property type="match status" value="1"/>
</dbReference>
<gene>
    <name evidence="4" type="ORF">CYMTET_10643</name>
</gene>
<dbReference type="AlphaFoldDB" id="A0AAE0GNR3"/>
<dbReference type="SUPFAM" id="SSF52922">
    <property type="entry name" value="TK C-terminal domain-like"/>
    <property type="match status" value="1"/>
</dbReference>
<comment type="cofactor">
    <cofactor evidence="1">
        <name>thiamine diphosphate</name>
        <dbReference type="ChEBI" id="CHEBI:58937"/>
    </cofactor>
</comment>
<dbReference type="GO" id="GO:0016491">
    <property type="term" value="F:oxidoreductase activity"/>
    <property type="evidence" value="ECO:0007669"/>
    <property type="project" value="UniProtKB-KW"/>
</dbReference>
<keyword evidence="5" id="KW-1185">Reference proteome</keyword>
<keyword evidence="2" id="KW-0560">Oxidoreductase</keyword>
<dbReference type="Gene3D" id="3.40.50.920">
    <property type="match status" value="1"/>
</dbReference>
<dbReference type="Proteomes" id="UP001190700">
    <property type="component" value="Unassembled WGS sequence"/>
</dbReference>
<proteinExistence type="predicted"/>
<evidence type="ECO:0000313" key="4">
    <source>
        <dbReference type="EMBL" id="KAK3281575.1"/>
    </source>
</evidence>
<evidence type="ECO:0000256" key="2">
    <source>
        <dbReference type="ARBA" id="ARBA00023002"/>
    </source>
</evidence>
<accession>A0AAE0GNR3</accession>
<dbReference type="GO" id="GO:0007584">
    <property type="term" value="P:response to nutrient"/>
    <property type="evidence" value="ECO:0007669"/>
    <property type="project" value="TreeGrafter"/>
</dbReference>
<dbReference type="InterPro" id="IPR033248">
    <property type="entry name" value="Transketolase_C"/>
</dbReference>
<dbReference type="PANTHER" id="PTHR42980:SF1">
    <property type="entry name" value="2-OXOISOVALERATE DEHYDROGENASE SUBUNIT BETA, MITOCHONDRIAL"/>
    <property type="match status" value="1"/>
</dbReference>
<dbReference type="FunFam" id="3.40.50.920:FF:000001">
    <property type="entry name" value="Pyruvate dehydrogenase E1 beta subunit"/>
    <property type="match status" value="1"/>
</dbReference>
<feature type="non-terminal residue" evidence="4">
    <location>
        <position position="1"/>
    </location>
</feature>
<evidence type="ECO:0000256" key="1">
    <source>
        <dbReference type="ARBA" id="ARBA00001964"/>
    </source>
</evidence>
<evidence type="ECO:0000259" key="3">
    <source>
        <dbReference type="Pfam" id="PF02780"/>
    </source>
</evidence>
<dbReference type="InterPro" id="IPR029061">
    <property type="entry name" value="THDP-binding"/>
</dbReference>
<feature type="domain" description="Transketolase C-terminal" evidence="3">
    <location>
        <begin position="64"/>
        <end position="184"/>
    </location>
</feature>
<dbReference type="GO" id="GO:0009083">
    <property type="term" value="P:branched-chain amino acid catabolic process"/>
    <property type="evidence" value="ECO:0007669"/>
    <property type="project" value="TreeGrafter"/>
</dbReference>
<dbReference type="Gene3D" id="3.40.50.970">
    <property type="match status" value="1"/>
</dbReference>
<dbReference type="EMBL" id="LGRX02003796">
    <property type="protein sequence ID" value="KAK3281575.1"/>
    <property type="molecule type" value="Genomic_DNA"/>
</dbReference>
<comment type="caution">
    <text evidence="4">The sequence shown here is derived from an EMBL/GenBank/DDBJ whole genome shotgun (WGS) entry which is preliminary data.</text>
</comment>
<dbReference type="PANTHER" id="PTHR42980">
    <property type="entry name" value="2-OXOISOVALERATE DEHYDROGENASE SUBUNIT BETA-RELATED"/>
    <property type="match status" value="1"/>
</dbReference>
<reference evidence="4 5" key="1">
    <citation type="journal article" date="2015" name="Genome Biol. Evol.">
        <title>Comparative Genomics of a Bacterivorous Green Alga Reveals Evolutionary Causalities and Consequences of Phago-Mixotrophic Mode of Nutrition.</title>
        <authorList>
            <person name="Burns J.A."/>
            <person name="Paasch A."/>
            <person name="Narechania A."/>
            <person name="Kim E."/>
        </authorList>
    </citation>
    <scope>NUCLEOTIDE SEQUENCE [LARGE SCALE GENOMIC DNA]</scope>
    <source>
        <strain evidence="4 5">PLY_AMNH</strain>
    </source>
</reference>
<dbReference type="InterPro" id="IPR009014">
    <property type="entry name" value="Transketo_C/PFOR_II"/>
</dbReference>
<sequence length="195" mass="21191">GSGEGGCSWGDEGLLLEVVRGLAAGGLLLACIRDPNPVVFFEPKWLYRLAVEDVPLDDYELPLGRAEVVREGTDITLVGWGAQIGVLERVAATMQEQHKVACEVIDLRTLQPWDVHAVEISVNKTGRLLVSHEAPITSGFGAEIVSTITNRCFLSLEAPPVRVCGLDTPFPLVYEPLYVPSHNKVVEAIKASMNF</sequence>